<accession>A0AAD4VNJ0</accession>
<feature type="compositionally biased region" description="Low complexity" evidence="1">
    <location>
        <begin position="48"/>
        <end position="65"/>
    </location>
</feature>
<name>A0AAD4VNJ0_PRUDU</name>
<keyword evidence="3" id="KW-1185">Reference proteome</keyword>
<feature type="compositionally biased region" description="Low complexity" evidence="1">
    <location>
        <begin position="73"/>
        <end position="84"/>
    </location>
</feature>
<evidence type="ECO:0000256" key="1">
    <source>
        <dbReference type="SAM" id="MobiDB-lite"/>
    </source>
</evidence>
<gene>
    <name evidence="2" type="ORF">L3X38_026985</name>
</gene>
<proteinExistence type="predicted"/>
<feature type="compositionally biased region" description="Polar residues" evidence="1">
    <location>
        <begin position="11"/>
        <end position="24"/>
    </location>
</feature>
<evidence type="ECO:0000313" key="2">
    <source>
        <dbReference type="EMBL" id="KAI5327589.1"/>
    </source>
</evidence>
<dbReference type="EMBL" id="JAJFAZ020000005">
    <property type="protein sequence ID" value="KAI5327589.1"/>
    <property type="molecule type" value="Genomic_DNA"/>
</dbReference>
<sequence>MSDLIRRHRAVTTTQSAEHPTQPISAATDPASAATAPALIDHLVVGPAGSQAPASSASSVAQPVSARRRHRPASTTDTTSTDASGSQPENNILGNGADPTVQTYRTRISPNRRKSIRLPNDNQIQIREYRRVRNDMGNILEHNGPHTKAHELPHSPAARGWLEKFPATEISQITQQYLYLRDRDN</sequence>
<comment type="caution">
    <text evidence="2">The sequence shown here is derived from an EMBL/GenBank/DDBJ whole genome shotgun (WGS) entry which is preliminary data.</text>
</comment>
<evidence type="ECO:0000313" key="3">
    <source>
        <dbReference type="Proteomes" id="UP001054821"/>
    </source>
</evidence>
<feature type="region of interest" description="Disordered" evidence="1">
    <location>
        <begin position="1"/>
        <end position="32"/>
    </location>
</feature>
<protein>
    <submittedName>
        <fullName evidence="2">Uncharacterized protein</fullName>
    </submittedName>
</protein>
<feature type="compositionally biased region" description="Basic residues" evidence="1">
    <location>
        <begin position="1"/>
        <end position="10"/>
    </location>
</feature>
<dbReference type="Proteomes" id="UP001054821">
    <property type="component" value="Chromosome 5"/>
</dbReference>
<reference evidence="2 3" key="1">
    <citation type="journal article" date="2022" name="G3 (Bethesda)">
        <title>Whole-genome sequence and methylome profiling of the almond [Prunus dulcis (Mill.) D.A. Webb] cultivar 'Nonpareil'.</title>
        <authorList>
            <person name="D'Amico-Willman K.M."/>
            <person name="Ouma W.Z."/>
            <person name="Meulia T."/>
            <person name="Sideli G.M."/>
            <person name="Gradziel T.M."/>
            <person name="Fresnedo-Ramirez J."/>
        </authorList>
    </citation>
    <scope>NUCLEOTIDE SEQUENCE [LARGE SCALE GENOMIC DNA]</scope>
    <source>
        <strain evidence="2">Clone GOH B32 T37-40</strain>
    </source>
</reference>
<organism evidence="2 3">
    <name type="scientific">Prunus dulcis</name>
    <name type="common">Almond</name>
    <name type="synonym">Amygdalus dulcis</name>
    <dbReference type="NCBI Taxonomy" id="3755"/>
    <lineage>
        <taxon>Eukaryota</taxon>
        <taxon>Viridiplantae</taxon>
        <taxon>Streptophyta</taxon>
        <taxon>Embryophyta</taxon>
        <taxon>Tracheophyta</taxon>
        <taxon>Spermatophyta</taxon>
        <taxon>Magnoliopsida</taxon>
        <taxon>eudicotyledons</taxon>
        <taxon>Gunneridae</taxon>
        <taxon>Pentapetalae</taxon>
        <taxon>rosids</taxon>
        <taxon>fabids</taxon>
        <taxon>Rosales</taxon>
        <taxon>Rosaceae</taxon>
        <taxon>Amygdaloideae</taxon>
        <taxon>Amygdaleae</taxon>
        <taxon>Prunus</taxon>
    </lineage>
</organism>
<feature type="region of interest" description="Disordered" evidence="1">
    <location>
        <begin position="48"/>
        <end position="101"/>
    </location>
</feature>
<dbReference type="AlphaFoldDB" id="A0AAD4VNJ0"/>